<dbReference type="InterPro" id="IPR004166">
    <property type="entry name" value="a-kinase_dom"/>
</dbReference>
<keyword evidence="2" id="KW-0808">Transferase</keyword>
<evidence type="ECO:0000256" key="2">
    <source>
        <dbReference type="ARBA" id="ARBA00022679"/>
    </source>
</evidence>
<reference evidence="9" key="1">
    <citation type="submission" date="2015-09" db="EMBL/GenBank/DDBJ databases">
        <authorList>
            <consortium name="Pathogen Informatics"/>
        </authorList>
    </citation>
    <scope>NUCLEOTIDE SEQUENCE [LARGE SCALE GENOMIC DNA]</scope>
    <source>
        <strain evidence="9">Lake Konstanz</strain>
    </source>
</reference>
<dbReference type="Gene3D" id="3.20.200.10">
    <property type="entry name" value="MHCK/EF2 kinase"/>
    <property type="match status" value="1"/>
</dbReference>
<evidence type="ECO:0000256" key="4">
    <source>
        <dbReference type="ARBA" id="ARBA00022777"/>
    </source>
</evidence>
<evidence type="ECO:0000259" key="7">
    <source>
        <dbReference type="PROSITE" id="PS51158"/>
    </source>
</evidence>
<dbReference type="Pfam" id="PF02816">
    <property type="entry name" value="Alpha_kinase"/>
    <property type="match status" value="1"/>
</dbReference>
<feature type="compositionally biased region" description="Low complexity" evidence="6">
    <location>
        <begin position="43"/>
        <end position="53"/>
    </location>
</feature>
<protein>
    <submittedName>
        <fullName evidence="8">Myosin heavy chain kinase c-like protein, putative</fullName>
    </submittedName>
</protein>
<keyword evidence="4 8" id="KW-0418">Kinase</keyword>
<accession>A0A0S4IVQ7</accession>
<feature type="non-terminal residue" evidence="8">
    <location>
        <position position="436"/>
    </location>
</feature>
<feature type="compositionally biased region" description="Low complexity" evidence="6">
    <location>
        <begin position="60"/>
        <end position="88"/>
    </location>
</feature>
<evidence type="ECO:0000256" key="1">
    <source>
        <dbReference type="ARBA" id="ARBA00022527"/>
    </source>
</evidence>
<proteinExistence type="predicted"/>
<gene>
    <name evidence="8" type="ORF">BSAL_63915</name>
</gene>
<feature type="compositionally biased region" description="Basic residues" evidence="6">
    <location>
        <begin position="390"/>
        <end position="400"/>
    </location>
</feature>
<dbReference type="PANTHER" id="PTHR45992">
    <property type="entry name" value="EUKARYOTIC ELONGATION FACTOR 2 KINASE-RELATED"/>
    <property type="match status" value="1"/>
</dbReference>
<evidence type="ECO:0000313" key="8">
    <source>
        <dbReference type="EMBL" id="CUF59963.1"/>
    </source>
</evidence>
<dbReference type="GO" id="GO:0005524">
    <property type="term" value="F:ATP binding"/>
    <property type="evidence" value="ECO:0007669"/>
    <property type="project" value="UniProtKB-KW"/>
</dbReference>
<dbReference type="VEuPathDB" id="TriTrypDB:BSAL_63915"/>
<keyword evidence="9" id="KW-1185">Reference proteome</keyword>
<keyword evidence="1" id="KW-0723">Serine/threonine-protein kinase</keyword>
<dbReference type="PROSITE" id="PS51158">
    <property type="entry name" value="ALPHA_KINASE"/>
    <property type="match status" value="1"/>
</dbReference>
<feature type="compositionally biased region" description="Basic residues" evidence="6">
    <location>
        <begin position="352"/>
        <end position="364"/>
    </location>
</feature>
<dbReference type="OrthoDB" id="301415at2759"/>
<evidence type="ECO:0000256" key="6">
    <source>
        <dbReference type="SAM" id="MobiDB-lite"/>
    </source>
</evidence>
<dbReference type="EMBL" id="CYKH01000364">
    <property type="protein sequence ID" value="CUF59963.1"/>
    <property type="molecule type" value="Genomic_DNA"/>
</dbReference>
<dbReference type="SUPFAM" id="SSF56112">
    <property type="entry name" value="Protein kinase-like (PK-like)"/>
    <property type="match status" value="1"/>
</dbReference>
<dbReference type="PANTHER" id="PTHR45992:SF2">
    <property type="entry name" value="EUKARYOTIC ELONGATION FACTOR 2 KINASE"/>
    <property type="match status" value="1"/>
</dbReference>
<dbReference type="CDD" id="cd16968">
    <property type="entry name" value="Alpha_kinase_MHCK_like"/>
    <property type="match status" value="1"/>
</dbReference>
<dbReference type="GO" id="GO:1903013">
    <property type="term" value="P:response to differentiation-inducing factor 1"/>
    <property type="evidence" value="ECO:0007669"/>
    <property type="project" value="TreeGrafter"/>
</dbReference>
<feature type="region of interest" description="Disordered" evidence="6">
    <location>
        <begin position="1"/>
        <end position="97"/>
    </location>
</feature>
<feature type="compositionally biased region" description="Polar residues" evidence="6">
    <location>
        <begin position="401"/>
        <end position="421"/>
    </location>
</feature>
<dbReference type="Gene3D" id="3.30.200.20">
    <property type="entry name" value="Phosphorylase Kinase, domain 1"/>
    <property type="match status" value="2"/>
</dbReference>
<dbReference type="GO" id="GO:0004674">
    <property type="term" value="F:protein serine/threonine kinase activity"/>
    <property type="evidence" value="ECO:0007669"/>
    <property type="project" value="UniProtKB-KW"/>
</dbReference>
<evidence type="ECO:0000313" key="9">
    <source>
        <dbReference type="Proteomes" id="UP000051952"/>
    </source>
</evidence>
<keyword evidence="3" id="KW-0547">Nucleotide-binding</keyword>
<dbReference type="GO" id="GO:0031037">
    <property type="term" value="P:myosin II filament disassembly"/>
    <property type="evidence" value="ECO:0007669"/>
    <property type="project" value="TreeGrafter"/>
</dbReference>
<evidence type="ECO:0000256" key="3">
    <source>
        <dbReference type="ARBA" id="ARBA00022741"/>
    </source>
</evidence>
<keyword evidence="5" id="KW-0067">ATP-binding</keyword>
<dbReference type="AlphaFoldDB" id="A0A0S4IVQ7"/>
<organism evidence="8 9">
    <name type="scientific">Bodo saltans</name>
    <name type="common">Flagellated protozoan</name>
    <dbReference type="NCBI Taxonomy" id="75058"/>
    <lineage>
        <taxon>Eukaryota</taxon>
        <taxon>Discoba</taxon>
        <taxon>Euglenozoa</taxon>
        <taxon>Kinetoplastea</taxon>
        <taxon>Metakinetoplastina</taxon>
        <taxon>Eubodonida</taxon>
        <taxon>Bodonidae</taxon>
        <taxon>Bodo</taxon>
    </lineage>
</organism>
<dbReference type="Proteomes" id="UP000051952">
    <property type="component" value="Unassembled WGS sequence"/>
</dbReference>
<evidence type="ECO:0000256" key="5">
    <source>
        <dbReference type="ARBA" id="ARBA00022840"/>
    </source>
</evidence>
<dbReference type="InterPro" id="IPR011009">
    <property type="entry name" value="Kinase-like_dom_sf"/>
</dbReference>
<feature type="compositionally biased region" description="Low complexity" evidence="6">
    <location>
        <begin position="15"/>
        <end position="36"/>
    </location>
</feature>
<dbReference type="SMART" id="SM00811">
    <property type="entry name" value="Alpha_kinase"/>
    <property type="match status" value="1"/>
</dbReference>
<feature type="domain" description="Alpha-type protein kinase" evidence="7">
    <location>
        <begin position="135"/>
        <end position="337"/>
    </location>
</feature>
<name>A0A0S4IVQ7_BODSA</name>
<dbReference type="InterPro" id="IPR051852">
    <property type="entry name" value="Alpha-type_PK"/>
</dbReference>
<feature type="region of interest" description="Disordered" evidence="6">
    <location>
        <begin position="340"/>
        <end position="436"/>
    </location>
</feature>
<sequence length="436" mass="47713">METNTNFQKHKVVSRTHSTSSRSSEDSTSPPSTSDSGSEDDSSNNSSHSSSSAAEEDSSNRNSSSSGSSKTSSSDDSSSSGSSSSSTSSDEEDHGDDVRFENAAHIPIEYFADIPMRMANLHLIAGHGQRGIVKEWSTQLGCWVSRQTMVLMFHKAFARGCMRSSYHLIDLQCPSKNFVAKQYRKKTVVPSQYFDDVAMHSIAEYWALQFNTAGAPKRVRFVPAAVLELPFLSPPLIFAIEPHLVGEFKKHNNNNGYVAEDKRNTPQAFSHYTFHKSQGQLLIVDIQGVGDDYTDPQIMSLDGEGYGRGNLGTKGMEKFLKTHQCNAVCEHLALPRISSKNVRVNKAGEPKQHRKKKPKAKHSPKQGVAGSGGSPKLPKVTSTEFPTPRSGRKPPRHTPKRQTSAADDLCNVSTPTTSTENMARLHDDVTMGNPSP</sequence>